<name>A0ABQ6GQT1_9GAMM</name>
<protein>
    <submittedName>
        <fullName evidence="7">Lysine transporter LysE</fullName>
    </submittedName>
</protein>
<evidence type="ECO:0000256" key="2">
    <source>
        <dbReference type="ARBA" id="ARBA00022475"/>
    </source>
</evidence>
<feature type="transmembrane region" description="Helical" evidence="6">
    <location>
        <begin position="136"/>
        <end position="159"/>
    </location>
</feature>
<dbReference type="Proteomes" id="UP001157186">
    <property type="component" value="Unassembled WGS sequence"/>
</dbReference>
<dbReference type="PANTHER" id="PTHR30086:SF20">
    <property type="entry name" value="ARGININE EXPORTER PROTEIN ARGO-RELATED"/>
    <property type="match status" value="1"/>
</dbReference>
<evidence type="ECO:0000256" key="1">
    <source>
        <dbReference type="ARBA" id="ARBA00004651"/>
    </source>
</evidence>
<keyword evidence="5 6" id="KW-0472">Membrane</keyword>
<dbReference type="EMBL" id="BSST01000001">
    <property type="protein sequence ID" value="GLX77767.1"/>
    <property type="molecule type" value="Genomic_DNA"/>
</dbReference>
<proteinExistence type="predicted"/>
<feature type="transmembrane region" description="Helical" evidence="6">
    <location>
        <begin position="68"/>
        <end position="88"/>
    </location>
</feature>
<feature type="transmembrane region" description="Helical" evidence="6">
    <location>
        <begin position="108"/>
        <end position="129"/>
    </location>
</feature>
<feature type="transmembrane region" description="Helical" evidence="6">
    <location>
        <begin position="39"/>
        <end position="61"/>
    </location>
</feature>
<evidence type="ECO:0000313" key="8">
    <source>
        <dbReference type="Proteomes" id="UP001157186"/>
    </source>
</evidence>
<keyword evidence="8" id="KW-1185">Reference proteome</keyword>
<dbReference type="PANTHER" id="PTHR30086">
    <property type="entry name" value="ARGININE EXPORTER PROTEIN ARGO"/>
    <property type="match status" value="1"/>
</dbReference>
<gene>
    <name evidence="7" type="ORF">tinsulaeT_11070</name>
</gene>
<evidence type="ECO:0000313" key="7">
    <source>
        <dbReference type="EMBL" id="GLX77767.1"/>
    </source>
</evidence>
<comment type="subcellular location">
    <subcellularLocation>
        <location evidence="1">Cell membrane</location>
        <topology evidence="1">Multi-pass membrane protein</topology>
    </subcellularLocation>
</comment>
<dbReference type="RefSeq" id="WP_284243659.1">
    <property type="nucleotide sequence ID" value="NZ_BSST01000001.1"/>
</dbReference>
<keyword evidence="2" id="KW-1003">Cell membrane</keyword>
<comment type="caution">
    <text evidence="7">The sequence shown here is derived from an EMBL/GenBank/DDBJ whole genome shotgun (WGS) entry which is preliminary data.</text>
</comment>
<organism evidence="7 8">
    <name type="scientific">Thalassotalea insulae</name>
    <dbReference type="NCBI Taxonomy" id="2056778"/>
    <lineage>
        <taxon>Bacteria</taxon>
        <taxon>Pseudomonadati</taxon>
        <taxon>Pseudomonadota</taxon>
        <taxon>Gammaproteobacteria</taxon>
        <taxon>Alteromonadales</taxon>
        <taxon>Colwelliaceae</taxon>
        <taxon>Thalassotalea</taxon>
    </lineage>
</organism>
<reference evidence="7 8" key="1">
    <citation type="submission" date="2023-03" db="EMBL/GenBank/DDBJ databases">
        <title>Draft genome sequence of Thalassotalea insulae KCTC 62186T.</title>
        <authorList>
            <person name="Sawabe T."/>
        </authorList>
    </citation>
    <scope>NUCLEOTIDE SEQUENCE [LARGE SCALE GENOMIC DNA]</scope>
    <source>
        <strain evidence="7 8">KCTC 62186</strain>
    </source>
</reference>
<feature type="transmembrane region" description="Helical" evidence="6">
    <location>
        <begin position="174"/>
        <end position="194"/>
    </location>
</feature>
<evidence type="ECO:0000256" key="6">
    <source>
        <dbReference type="SAM" id="Phobius"/>
    </source>
</evidence>
<dbReference type="Pfam" id="PF01810">
    <property type="entry name" value="LysE"/>
    <property type="match status" value="1"/>
</dbReference>
<evidence type="ECO:0000256" key="3">
    <source>
        <dbReference type="ARBA" id="ARBA00022692"/>
    </source>
</evidence>
<evidence type="ECO:0000256" key="5">
    <source>
        <dbReference type="ARBA" id="ARBA00023136"/>
    </source>
</evidence>
<sequence>MELIALVLFVLSSSGTPGPNNVMLLTSGVNHGFRKSIPHVLGINIGFPLMVIGVGFGLVTLFKQVPSFYLLLKVIGILYLLYLAYKIATLSGKLSTNEENNPFTFTQAALFQWFNPKAWVMAVSAIVAFSSTDGSVAIEVFSIAAVYLIFGLPCSLFWLSMGLGLQSVLNKPNFLIWFNRCMAVILVLSVIPMIQSTVTR</sequence>
<keyword evidence="3 6" id="KW-0812">Transmembrane</keyword>
<dbReference type="InterPro" id="IPR001123">
    <property type="entry name" value="LeuE-type"/>
</dbReference>
<accession>A0ABQ6GQT1</accession>
<keyword evidence="4 6" id="KW-1133">Transmembrane helix</keyword>
<evidence type="ECO:0000256" key="4">
    <source>
        <dbReference type="ARBA" id="ARBA00022989"/>
    </source>
</evidence>